<evidence type="ECO:0000256" key="2">
    <source>
        <dbReference type="ARBA" id="ARBA00023125"/>
    </source>
</evidence>
<dbReference type="Pfam" id="PF00249">
    <property type="entry name" value="Myb_DNA-binding"/>
    <property type="match status" value="1"/>
</dbReference>
<sequence length="84" mass="9683">RLFLIGLQQHGIGKWKAISERIGTKSRTQVVSHARKFFARQNAAPEKKKRRSIHDMVLEDMNIVIDRTNAVRGPQNVTARHPDR</sequence>
<dbReference type="PROSITE" id="PS51294">
    <property type="entry name" value="HTH_MYB"/>
    <property type="match status" value="1"/>
</dbReference>
<dbReference type="InterPro" id="IPR017930">
    <property type="entry name" value="Myb_dom"/>
</dbReference>
<dbReference type="PANTHER" id="PTHR44191">
    <property type="entry name" value="TRANSCRIPTION FACTOR KUA1"/>
    <property type="match status" value="1"/>
</dbReference>
<dbReference type="EMBL" id="AGCT01049694">
    <property type="protein sequence ID" value="KYP78369.1"/>
    <property type="molecule type" value="Genomic_DNA"/>
</dbReference>
<dbReference type="CDD" id="cd00167">
    <property type="entry name" value="SANT"/>
    <property type="match status" value="1"/>
</dbReference>
<evidence type="ECO:0000259" key="5">
    <source>
        <dbReference type="PROSITE" id="PS51294"/>
    </source>
</evidence>
<dbReference type="Gramene" id="C.cajan_48299.t">
    <property type="protein sequence ID" value="C.cajan_48299.t.cds1"/>
    <property type="gene ID" value="C.cajan_48299"/>
</dbReference>
<dbReference type="PROSITE" id="PS51293">
    <property type="entry name" value="SANT"/>
    <property type="match status" value="1"/>
</dbReference>
<feature type="non-terminal residue" evidence="6">
    <location>
        <position position="1"/>
    </location>
</feature>
<organism evidence="6 7">
    <name type="scientific">Cajanus cajan</name>
    <name type="common">Pigeon pea</name>
    <name type="synonym">Cajanus indicus</name>
    <dbReference type="NCBI Taxonomy" id="3821"/>
    <lineage>
        <taxon>Eukaryota</taxon>
        <taxon>Viridiplantae</taxon>
        <taxon>Streptophyta</taxon>
        <taxon>Embryophyta</taxon>
        <taxon>Tracheophyta</taxon>
        <taxon>Spermatophyta</taxon>
        <taxon>Magnoliopsida</taxon>
        <taxon>eudicotyledons</taxon>
        <taxon>Gunneridae</taxon>
        <taxon>Pentapetalae</taxon>
        <taxon>rosids</taxon>
        <taxon>fabids</taxon>
        <taxon>Fabales</taxon>
        <taxon>Fabaceae</taxon>
        <taxon>Papilionoideae</taxon>
        <taxon>50 kb inversion clade</taxon>
        <taxon>NPAAA clade</taxon>
        <taxon>indigoferoid/millettioid clade</taxon>
        <taxon>Phaseoleae</taxon>
        <taxon>Cajanus</taxon>
    </lineage>
</organism>
<gene>
    <name evidence="6" type="ORF">KK1_049836</name>
</gene>
<dbReference type="InterPro" id="IPR009057">
    <property type="entry name" value="Homeodomain-like_sf"/>
</dbReference>
<accession>A0A151UGG6</accession>
<name>A0A151UGG6_CAJCA</name>
<dbReference type="SUPFAM" id="SSF46689">
    <property type="entry name" value="Homeodomain-like"/>
    <property type="match status" value="1"/>
</dbReference>
<evidence type="ECO:0000313" key="6">
    <source>
        <dbReference type="EMBL" id="KYP78369.1"/>
    </source>
</evidence>
<dbReference type="STRING" id="3821.A0A151UGG6"/>
<dbReference type="AlphaFoldDB" id="A0A151UGG6"/>
<comment type="subcellular location">
    <subcellularLocation>
        <location evidence="1">Nucleus</location>
    </subcellularLocation>
</comment>
<feature type="domain" description="SANT" evidence="4">
    <location>
        <begin position="1"/>
        <end position="42"/>
    </location>
</feature>
<evidence type="ECO:0000259" key="4">
    <source>
        <dbReference type="PROSITE" id="PS51293"/>
    </source>
</evidence>
<dbReference type="GO" id="GO:0006355">
    <property type="term" value="P:regulation of DNA-templated transcription"/>
    <property type="evidence" value="ECO:0007669"/>
    <property type="project" value="UniProtKB-ARBA"/>
</dbReference>
<dbReference type="PANTHER" id="PTHR44191:SF62">
    <property type="entry name" value="OS04G0341900 PROTEIN"/>
    <property type="match status" value="1"/>
</dbReference>
<dbReference type="InterPro" id="IPR017884">
    <property type="entry name" value="SANT_dom"/>
</dbReference>
<keyword evidence="7" id="KW-1185">Reference proteome</keyword>
<evidence type="ECO:0000313" key="7">
    <source>
        <dbReference type="Proteomes" id="UP000075243"/>
    </source>
</evidence>
<dbReference type="GO" id="GO:0003677">
    <property type="term" value="F:DNA binding"/>
    <property type="evidence" value="ECO:0007669"/>
    <property type="project" value="UniProtKB-KW"/>
</dbReference>
<dbReference type="InterPro" id="IPR001005">
    <property type="entry name" value="SANT/Myb"/>
</dbReference>
<protein>
    <submittedName>
        <fullName evidence="6">Myb-like protein J</fullName>
    </submittedName>
</protein>
<reference evidence="6" key="1">
    <citation type="journal article" date="2012" name="Nat. Biotechnol.">
        <title>Draft genome sequence of pigeonpea (Cajanus cajan), an orphan legume crop of resource-poor farmers.</title>
        <authorList>
            <person name="Varshney R.K."/>
            <person name="Chen W."/>
            <person name="Li Y."/>
            <person name="Bharti A.K."/>
            <person name="Saxena R.K."/>
            <person name="Schlueter J.A."/>
            <person name="Donoghue M.T."/>
            <person name="Azam S."/>
            <person name="Fan G."/>
            <person name="Whaley A.M."/>
            <person name="Farmer A.D."/>
            <person name="Sheridan J."/>
            <person name="Iwata A."/>
            <person name="Tuteja R."/>
            <person name="Penmetsa R.V."/>
            <person name="Wu W."/>
            <person name="Upadhyaya H.D."/>
            <person name="Yang S.P."/>
            <person name="Shah T."/>
            <person name="Saxena K.B."/>
            <person name="Michael T."/>
            <person name="McCombie W.R."/>
            <person name="Yang B."/>
            <person name="Zhang G."/>
            <person name="Yang H."/>
            <person name="Wang J."/>
            <person name="Spillane C."/>
            <person name="Cook D.R."/>
            <person name="May G.D."/>
            <person name="Xu X."/>
            <person name="Jackson S.A."/>
        </authorList>
    </citation>
    <scope>NUCLEOTIDE SEQUENCE [LARGE SCALE GENOMIC DNA]</scope>
</reference>
<evidence type="ECO:0000256" key="3">
    <source>
        <dbReference type="ARBA" id="ARBA00023242"/>
    </source>
</evidence>
<dbReference type="Proteomes" id="UP000075243">
    <property type="component" value="Unassembled WGS sequence"/>
</dbReference>
<keyword evidence="3" id="KW-0539">Nucleus</keyword>
<proteinExistence type="predicted"/>
<feature type="domain" description="HTH myb-type" evidence="5">
    <location>
        <begin position="1"/>
        <end position="42"/>
    </location>
</feature>
<dbReference type="GO" id="GO:0005634">
    <property type="term" value="C:nucleus"/>
    <property type="evidence" value="ECO:0007669"/>
    <property type="project" value="UniProtKB-SubCell"/>
</dbReference>
<comment type="caution">
    <text evidence="6">The sequence shown here is derived from an EMBL/GenBank/DDBJ whole genome shotgun (WGS) entry which is preliminary data.</text>
</comment>
<evidence type="ECO:0000256" key="1">
    <source>
        <dbReference type="ARBA" id="ARBA00004123"/>
    </source>
</evidence>
<keyword evidence="2" id="KW-0238">DNA-binding</keyword>
<dbReference type="Gene3D" id="1.10.10.60">
    <property type="entry name" value="Homeodomain-like"/>
    <property type="match status" value="1"/>
</dbReference>
<dbReference type="InterPro" id="IPR052245">
    <property type="entry name" value="Plant_Stress_Dev_TF"/>
</dbReference>